<dbReference type="EMBL" id="NMUH01001521">
    <property type="protein sequence ID" value="MQL93138.1"/>
    <property type="molecule type" value="Genomic_DNA"/>
</dbReference>
<evidence type="ECO:0000313" key="1">
    <source>
        <dbReference type="EMBL" id="MQL93138.1"/>
    </source>
</evidence>
<protein>
    <submittedName>
        <fullName evidence="1">Uncharacterized protein</fullName>
    </submittedName>
</protein>
<evidence type="ECO:0000313" key="2">
    <source>
        <dbReference type="Proteomes" id="UP000652761"/>
    </source>
</evidence>
<accession>A0A843VA81</accession>
<reference evidence="1" key="1">
    <citation type="submission" date="2017-07" db="EMBL/GenBank/DDBJ databases">
        <title>Taro Niue Genome Assembly and Annotation.</title>
        <authorList>
            <person name="Atibalentja N."/>
            <person name="Keating K."/>
            <person name="Fields C.J."/>
        </authorList>
    </citation>
    <scope>NUCLEOTIDE SEQUENCE</scope>
    <source>
        <strain evidence="1">Niue_2</strain>
        <tissue evidence="1">Leaf</tissue>
    </source>
</reference>
<organism evidence="1 2">
    <name type="scientific">Colocasia esculenta</name>
    <name type="common">Wild taro</name>
    <name type="synonym">Arum esculentum</name>
    <dbReference type="NCBI Taxonomy" id="4460"/>
    <lineage>
        <taxon>Eukaryota</taxon>
        <taxon>Viridiplantae</taxon>
        <taxon>Streptophyta</taxon>
        <taxon>Embryophyta</taxon>
        <taxon>Tracheophyta</taxon>
        <taxon>Spermatophyta</taxon>
        <taxon>Magnoliopsida</taxon>
        <taxon>Liliopsida</taxon>
        <taxon>Araceae</taxon>
        <taxon>Aroideae</taxon>
        <taxon>Colocasieae</taxon>
        <taxon>Colocasia</taxon>
    </lineage>
</organism>
<sequence length="88" mass="9786">MLRERNFGAGPKISEPDLVSVGSKCQFRIGSSLAIPITGRRNIHVLLKGCDNQCTSTHAPQQNFGLKTEFYETSVLMTVSECRFRIVV</sequence>
<dbReference type="Proteomes" id="UP000652761">
    <property type="component" value="Unassembled WGS sequence"/>
</dbReference>
<name>A0A843VA81_COLES</name>
<dbReference type="AlphaFoldDB" id="A0A843VA81"/>
<proteinExistence type="predicted"/>
<comment type="caution">
    <text evidence="1">The sequence shown here is derived from an EMBL/GenBank/DDBJ whole genome shotgun (WGS) entry which is preliminary data.</text>
</comment>
<gene>
    <name evidence="1" type="ORF">Taro_025777</name>
</gene>
<keyword evidence="2" id="KW-1185">Reference proteome</keyword>